<reference evidence="1" key="1">
    <citation type="journal article" date="2023" name="G3 (Bethesda)">
        <title>A reference genome for the long-term kleptoplast-retaining sea slug Elysia crispata morphotype clarki.</title>
        <authorList>
            <person name="Eastman K.E."/>
            <person name="Pendleton A.L."/>
            <person name="Shaikh M.A."/>
            <person name="Suttiyut T."/>
            <person name="Ogas R."/>
            <person name="Tomko P."/>
            <person name="Gavelis G."/>
            <person name="Widhalm J.R."/>
            <person name="Wisecaver J.H."/>
        </authorList>
    </citation>
    <scope>NUCLEOTIDE SEQUENCE</scope>
    <source>
        <strain evidence="1">ECLA1</strain>
    </source>
</reference>
<dbReference type="AlphaFoldDB" id="A0AAE1DLI2"/>
<dbReference type="EMBL" id="JAWDGP010003366">
    <property type="protein sequence ID" value="KAK3774989.1"/>
    <property type="molecule type" value="Genomic_DNA"/>
</dbReference>
<organism evidence="1 2">
    <name type="scientific">Elysia crispata</name>
    <name type="common">lettuce slug</name>
    <dbReference type="NCBI Taxonomy" id="231223"/>
    <lineage>
        <taxon>Eukaryota</taxon>
        <taxon>Metazoa</taxon>
        <taxon>Spiralia</taxon>
        <taxon>Lophotrochozoa</taxon>
        <taxon>Mollusca</taxon>
        <taxon>Gastropoda</taxon>
        <taxon>Heterobranchia</taxon>
        <taxon>Euthyneura</taxon>
        <taxon>Panpulmonata</taxon>
        <taxon>Sacoglossa</taxon>
        <taxon>Placobranchoidea</taxon>
        <taxon>Plakobranchidae</taxon>
        <taxon>Elysia</taxon>
    </lineage>
</organism>
<accession>A0AAE1DLI2</accession>
<protein>
    <submittedName>
        <fullName evidence="1">Uncharacterized protein</fullName>
    </submittedName>
</protein>
<dbReference type="Proteomes" id="UP001283361">
    <property type="component" value="Unassembled WGS sequence"/>
</dbReference>
<keyword evidence="2" id="KW-1185">Reference proteome</keyword>
<evidence type="ECO:0000313" key="2">
    <source>
        <dbReference type="Proteomes" id="UP001283361"/>
    </source>
</evidence>
<evidence type="ECO:0000313" key="1">
    <source>
        <dbReference type="EMBL" id="KAK3774989.1"/>
    </source>
</evidence>
<comment type="caution">
    <text evidence="1">The sequence shown here is derived from an EMBL/GenBank/DDBJ whole genome shotgun (WGS) entry which is preliminary data.</text>
</comment>
<gene>
    <name evidence="1" type="ORF">RRG08_036283</name>
</gene>
<proteinExistence type="predicted"/>
<sequence length="480" mass="51946">MRGHFSLTSLNLRPYTEYTAQERLKIWDPNRERVEAAKVGNGETDMAPHNPTSPAIGLTKVHNSNIFISGLSSLTAVTRSPLINACVSRRDLRGKPYQLRVACPCHTSVDLREATAHFRMSRVALSAQAPGRGKGMRQSNQITDALVSLNIHRTGNQVTDALVSLNIHRTGNRVTDALVSLNIHRTGNRVTASLVSLNIHRTGNRVTAALVSLNIHRTGNQVTDALASLNIHRTGNQVTDALASLNIHRTGNQVTDALASLNIHRTGNQVIDALASLNIHRTGNQVIAMGLTSPALPCVTTIYRHIGWKKRAKTGYEIASPNWDQDVSPSLLLIPNISFALLTPIDHLTTALLTPIDHLTTALLTPIDHLTTAMLTPINHLTTALLTPIDHLTTALLNLGPIDHLSTALLTPIDHLTTALLTPIDHLTTALLTPFPSPFAVHSESSPMVSHLFLLPTTHVVAILIQVIASGGRKNSPVDE</sequence>
<name>A0AAE1DLI2_9GAST</name>